<evidence type="ECO:0000313" key="2">
    <source>
        <dbReference type="EnsemblPlants" id="KQL23571"/>
    </source>
</evidence>
<sequence>MSSLQIPFSLNYAYSAVYFQVYSACYLLAMVFIPI</sequence>
<evidence type="ECO:0000313" key="3">
    <source>
        <dbReference type="Proteomes" id="UP000004995"/>
    </source>
</evidence>
<feature type="transmembrane region" description="Helical" evidence="1">
    <location>
        <begin position="12"/>
        <end position="33"/>
    </location>
</feature>
<accession>K4A3W8</accession>
<keyword evidence="1" id="KW-0812">Transmembrane</keyword>
<dbReference type="Gramene" id="KQL23571">
    <property type="protein sequence ID" value="KQL23571"/>
    <property type="gene ID" value="SETIT_033571mg"/>
</dbReference>
<reference evidence="3" key="1">
    <citation type="journal article" date="2012" name="Nat. Biotechnol.">
        <title>Reference genome sequence of the model plant Setaria.</title>
        <authorList>
            <person name="Bennetzen J.L."/>
            <person name="Schmutz J."/>
            <person name="Wang H."/>
            <person name="Percifield R."/>
            <person name="Hawkins J."/>
            <person name="Pontaroli A.C."/>
            <person name="Estep M."/>
            <person name="Feng L."/>
            <person name="Vaughn J.N."/>
            <person name="Grimwood J."/>
            <person name="Jenkins J."/>
            <person name="Barry K."/>
            <person name="Lindquist E."/>
            <person name="Hellsten U."/>
            <person name="Deshpande S."/>
            <person name="Wang X."/>
            <person name="Wu X."/>
            <person name="Mitros T."/>
            <person name="Triplett J."/>
            <person name="Yang X."/>
            <person name="Ye C.Y."/>
            <person name="Mauro-Herrera M."/>
            <person name="Wang L."/>
            <person name="Li P."/>
            <person name="Sharma M."/>
            <person name="Sharma R."/>
            <person name="Ronald P.C."/>
            <person name="Panaud O."/>
            <person name="Kellogg E.A."/>
            <person name="Brutnell T.P."/>
            <person name="Doust A.N."/>
            <person name="Tuskan G.A."/>
            <person name="Rokhsar D."/>
            <person name="Devos K.M."/>
        </authorList>
    </citation>
    <scope>NUCLEOTIDE SEQUENCE [LARGE SCALE GENOMIC DNA]</scope>
    <source>
        <strain evidence="3">cv. Yugu1</strain>
    </source>
</reference>
<dbReference type="AlphaFoldDB" id="K4A3W8"/>
<dbReference type="EMBL" id="AGNK02000886">
    <property type="status" value="NOT_ANNOTATED_CDS"/>
    <property type="molecule type" value="Genomic_DNA"/>
</dbReference>
<keyword evidence="1" id="KW-1133">Transmembrane helix</keyword>
<reference evidence="2" key="2">
    <citation type="submission" date="2018-08" db="UniProtKB">
        <authorList>
            <consortium name="EnsemblPlants"/>
        </authorList>
    </citation>
    <scope>IDENTIFICATION</scope>
    <source>
        <strain evidence="2">Yugu1</strain>
    </source>
</reference>
<keyword evidence="1" id="KW-0472">Membrane</keyword>
<dbReference type="InParanoid" id="K4A3W8"/>
<proteinExistence type="predicted"/>
<keyword evidence="3" id="KW-1185">Reference proteome</keyword>
<organism evidence="2 3">
    <name type="scientific">Setaria italica</name>
    <name type="common">Foxtail millet</name>
    <name type="synonym">Panicum italicum</name>
    <dbReference type="NCBI Taxonomy" id="4555"/>
    <lineage>
        <taxon>Eukaryota</taxon>
        <taxon>Viridiplantae</taxon>
        <taxon>Streptophyta</taxon>
        <taxon>Embryophyta</taxon>
        <taxon>Tracheophyta</taxon>
        <taxon>Spermatophyta</taxon>
        <taxon>Magnoliopsida</taxon>
        <taxon>Liliopsida</taxon>
        <taxon>Poales</taxon>
        <taxon>Poaceae</taxon>
        <taxon>PACMAD clade</taxon>
        <taxon>Panicoideae</taxon>
        <taxon>Panicodae</taxon>
        <taxon>Paniceae</taxon>
        <taxon>Cenchrinae</taxon>
        <taxon>Setaria</taxon>
    </lineage>
</organism>
<dbReference type="HOGENOM" id="CLU_3369325_0_0_1"/>
<protein>
    <submittedName>
        <fullName evidence="2">Uncharacterized protein</fullName>
    </submittedName>
</protein>
<dbReference type="EnsemblPlants" id="KQL23571">
    <property type="protein sequence ID" value="KQL23571"/>
    <property type="gene ID" value="SETIT_033571mg"/>
</dbReference>
<name>K4A3W8_SETIT</name>
<evidence type="ECO:0000256" key="1">
    <source>
        <dbReference type="SAM" id="Phobius"/>
    </source>
</evidence>
<dbReference type="Proteomes" id="UP000004995">
    <property type="component" value="Unassembled WGS sequence"/>
</dbReference>